<evidence type="ECO:0000313" key="13">
    <source>
        <dbReference type="Proteomes" id="UP000094291"/>
    </source>
</evidence>
<evidence type="ECO:0000256" key="3">
    <source>
        <dbReference type="ARBA" id="ARBA00014962"/>
    </source>
</evidence>
<protein>
    <recommendedName>
        <fullName evidence="3">Sec translocon accessory complex subunit YajC</fullName>
    </recommendedName>
</protein>
<keyword evidence="13" id="KW-1185">Reference proteome</keyword>
<dbReference type="PRINTS" id="PR01853">
    <property type="entry name" value="YAJCTRNLCASE"/>
</dbReference>
<dbReference type="STRING" id="197479.BFW38_01030"/>
<dbReference type="Proteomes" id="UP000094291">
    <property type="component" value="Unassembled WGS sequence"/>
</dbReference>
<proteinExistence type="inferred from homology"/>
<feature type="transmembrane region" description="Helical" evidence="11">
    <location>
        <begin position="20"/>
        <end position="39"/>
    </location>
</feature>
<evidence type="ECO:0000256" key="6">
    <source>
        <dbReference type="ARBA" id="ARBA00022692"/>
    </source>
</evidence>
<dbReference type="GO" id="GO:0005886">
    <property type="term" value="C:plasma membrane"/>
    <property type="evidence" value="ECO:0007669"/>
    <property type="project" value="UniProtKB-SubCell"/>
</dbReference>
<accession>A0A1E2V5S8</accession>
<name>A0A1E2V5S8_9GAMM</name>
<dbReference type="PANTHER" id="PTHR33909">
    <property type="entry name" value="SEC TRANSLOCON ACCESSORY COMPLEX SUBUNIT YAJC"/>
    <property type="match status" value="1"/>
</dbReference>
<dbReference type="SMART" id="SM01323">
    <property type="entry name" value="YajC"/>
    <property type="match status" value="1"/>
</dbReference>
<dbReference type="AlphaFoldDB" id="A0A1E2V5S8"/>
<dbReference type="PANTHER" id="PTHR33909:SF1">
    <property type="entry name" value="SEC TRANSLOCON ACCESSORY COMPLEX SUBUNIT YAJC"/>
    <property type="match status" value="1"/>
</dbReference>
<sequence length="112" mass="12004">MSLELISSAYAEGGAGQASPISSIIMLVGFVVIFYFLLIRPQQKRAKEHKNLIGNLQKGSEVALAGGVMGRITKVKDDFCVLEISNGVEITVQKQAITAELPKGTLKAVEND</sequence>
<gene>
    <name evidence="12" type="ORF">BFW38_01030</name>
</gene>
<keyword evidence="8 11" id="KW-1133">Transmembrane helix</keyword>
<keyword evidence="6 11" id="KW-0812">Transmembrane</keyword>
<dbReference type="GO" id="GO:0015031">
    <property type="term" value="P:protein transport"/>
    <property type="evidence" value="ECO:0007669"/>
    <property type="project" value="UniProtKB-KW"/>
</dbReference>
<keyword evidence="9" id="KW-0811">Translocation</keyword>
<dbReference type="NCBIfam" id="TIGR00739">
    <property type="entry name" value="yajC"/>
    <property type="match status" value="1"/>
</dbReference>
<evidence type="ECO:0000256" key="1">
    <source>
        <dbReference type="ARBA" id="ARBA00004162"/>
    </source>
</evidence>
<comment type="caution">
    <text evidence="12">The sequence shown here is derived from an EMBL/GenBank/DDBJ whole genome shotgun (WGS) entry which is preliminary data.</text>
</comment>
<evidence type="ECO:0000256" key="8">
    <source>
        <dbReference type="ARBA" id="ARBA00022989"/>
    </source>
</evidence>
<evidence type="ECO:0000256" key="9">
    <source>
        <dbReference type="ARBA" id="ARBA00023010"/>
    </source>
</evidence>
<keyword evidence="5" id="KW-1003">Cell membrane</keyword>
<evidence type="ECO:0000256" key="2">
    <source>
        <dbReference type="ARBA" id="ARBA00006742"/>
    </source>
</evidence>
<dbReference type="EMBL" id="MDTQ01000001">
    <property type="protein sequence ID" value="ODC02334.1"/>
    <property type="molecule type" value="Genomic_DNA"/>
</dbReference>
<reference evidence="12 13" key="1">
    <citation type="submission" date="2016-08" db="EMBL/GenBank/DDBJ databases">
        <authorList>
            <person name="Seilhamer J.J."/>
        </authorList>
    </citation>
    <scope>NUCLEOTIDE SEQUENCE [LARGE SCALE GENOMIC DNA]</scope>
    <source>
        <strain evidence="12 13">PH27A</strain>
    </source>
</reference>
<organism evidence="12 13">
    <name type="scientific">Terasakiispira papahanaumokuakeensis</name>
    <dbReference type="NCBI Taxonomy" id="197479"/>
    <lineage>
        <taxon>Bacteria</taxon>
        <taxon>Pseudomonadati</taxon>
        <taxon>Pseudomonadota</taxon>
        <taxon>Gammaproteobacteria</taxon>
        <taxon>Oceanospirillales</taxon>
        <taxon>Terasakiispira</taxon>
    </lineage>
</organism>
<evidence type="ECO:0000256" key="10">
    <source>
        <dbReference type="ARBA" id="ARBA00023136"/>
    </source>
</evidence>
<evidence type="ECO:0000256" key="5">
    <source>
        <dbReference type="ARBA" id="ARBA00022475"/>
    </source>
</evidence>
<evidence type="ECO:0000256" key="11">
    <source>
        <dbReference type="SAM" id="Phobius"/>
    </source>
</evidence>
<keyword evidence="4" id="KW-0813">Transport</keyword>
<keyword evidence="10 11" id="KW-0472">Membrane</keyword>
<dbReference type="OrthoDB" id="9811406at2"/>
<evidence type="ECO:0000256" key="4">
    <source>
        <dbReference type="ARBA" id="ARBA00022448"/>
    </source>
</evidence>
<keyword evidence="7" id="KW-0653">Protein transport</keyword>
<dbReference type="RefSeq" id="WP_068996718.1">
    <property type="nucleotide sequence ID" value="NZ_MDTQ01000001.1"/>
</dbReference>
<evidence type="ECO:0000313" key="12">
    <source>
        <dbReference type="EMBL" id="ODC02334.1"/>
    </source>
</evidence>
<comment type="similarity">
    <text evidence="2">Belongs to the YajC family.</text>
</comment>
<dbReference type="Pfam" id="PF02699">
    <property type="entry name" value="YajC"/>
    <property type="match status" value="1"/>
</dbReference>
<evidence type="ECO:0000256" key="7">
    <source>
        <dbReference type="ARBA" id="ARBA00022927"/>
    </source>
</evidence>
<dbReference type="InterPro" id="IPR003849">
    <property type="entry name" value="Preprotein_translocase_YajC"/>
</dbReference>
<comment type="subcellular location">
    <subcellularLocation>
        <location evidence="1">Cell membrane</location>
        <topology evidence="1">Single-pass membrane protein</topology>
    </subcellularLocation>
</comment>